<name>A0A0N4ZIM2_PARTI</name>
<keyword evidence="2 3" id="KW-0482">Metalloprotease</keyword>
<dbReference type="Pfam" id="PF01400">
    <property type="entry name" value="Astacin"/>
    <property type="match status" value="1"/>
</dbReference>
<feature type="disulfide bond" evidence="2">
    <location>
        <begin position="84"/>
        <end position="239"/>
    </location>
</feature>
<keyword evidence="5" id="KW-1185">Reference proteome</keyword>
<dbReference type="GO" id="GO:0006508">
    <property type="term" value="P:proteolysis"/>
    <property type="evidence" value="ECO:0007669"/>
    <property type="project" value="UniProtKB-KW"/>
</dbReference>
<feature type="binding site" evidence="2">
    <location>
        <position position="142"/>
    </location>
    <ligand>
        <name>Zn(2+)</name>
        <dbReference type="ChEBI" id="CHEBI:29105"/>
        <note>catalytic</note>
    </ligand>
</feature>
<dbReference type="PROSITE" id="PS51864">
    <property type="entry name" value="ASTACIN"/>
    <property type="match status" value="1"/>
</dbReference>
<dbReference type="AlphaFoldDB" id="A0A0N4ZIM2"/>
<keyword evidence="2 3" id="KW-0378">Hydrolase</keyword>
<dbReference type="PANTHER" id="PTHR10127">
    <property type="entry name" value="DISCOIDIN, CUB, EGF, LAMININ , AND ZINC METALLOPROTEASE DOMAIN CONTAINING"/>
    <property type="match status" value="1"/>
</dbReference>
<evidence type="ECO:0000256" key="3">
    <source>
        <dbReference type="RuleBase" id="RU361183"/>
    </source>
</evidence>
<keyword evidence="1 2" id="KW-1015">Disulfide bond</keyword>
<feature type="active site" evidence="2">
    <location>
        <position position="139"/>
    </location>
</feature>
<evidence type="ECO:0000256" key="1">
    <source>
        <dbReference type="ARBA" id="ARBA00023157"/>
    </source>
</evidence>
<feature type="signal peptide" evidence="3">
    <location>
        <begin position="1"/>
        <end position="19"/>
    </location>
</feature>
<feature type="binding site" evidence="2">
    <location>
        <position position="148"/>
    </location>
    <ligand>
        <name>Zn(2+)</name>
        <dbReference type="ChEBI" id="CHEBI:29105"/>
        <note>catalytic</note>
    </ligand>
</feature>
<accession>A0A0N4ZIM2</accession>
<dbReference type="EC" id="3.4.24.-" evidence="3"/>
<dbReference type="SMART" id="SM00235">
    <property type="entry name" value="ZnMc"/>
    <property type="match status" value="1"/>
</dbReference>
<dbReference type="GO" id="GO:0004222">
    <property type="term" value="F:metalloendopeptidase activity"/>
    <property type="evidence" value="ECO:0007669"/>
    <property type="project" value="UniProtKB-UniRule"/>
</dbReference>
<comment type="cofactor">
    <cofactor evidence="2 3">
        <name>Zn(2+)</name>
        <dbReference type="ChEBI" id="CHEBI:29105"/>
    </cofactor>
    <text evidence="2 3">Binds 1 zinc ion per subunit.</text>
</comment>
<dbReference type="PRINTS" id="PR00480">
    <property type="entry name" value="ASTACIN"/>
</dbReference>
<evidence type="ECO:0000313" key="5">
    <source>
        <dbReference type="Proteomes" id="UP000038045"/>
    </source>
</evidence>
<reference evidence="6" key="1">
    <citation type="submission" date="2017-02" db="UniProtKB">
        <authorList>
            <consortium name="WormBaseParasite"/>
        </authorList>
    </citation>
    <scope>IDENTIFICATION</scope>
</reference>
<keyword evidence="2 3" id="KW-0479">Metal-binding</keyword>
<keyword evidence="2 3" id="KW-0862">Zinc</keyword>
<feature type="chain" id="PRO_5005733262" description="Metalloendopeptidase" evidence="3">
    <location>
        <begin position="20"/>
        <end position="411"/>
    </location>
</feature>
<dbReference type="PANTHER" id="PTHR10127:SF877">
    <property type="entry name" value="ZINC METALLOPROTEINASE NAS-34"/>
    <property type="match status" value="1"/>
</dbReference>
<organism evidence="5 6">
    <name type="scientific">Parastrongyloides trichosuri</name>
    <name type="common">Possum-specific nematode worm</name>
    <dbReference type="NCBI Taxonomy" id="131310"/>
    <lineage>
        <taxon>Eukaryota</taxon>
        <taxon>Metazoa</taxon>
        <taxon>Ecdysozoa</taxon>
        <taxon>Nematoda</taxon>
        <taxon>Chromadorea</taxon>
        <taxon>Rhabditida</taxon>
        <taxon>Tylenchina</taxon>
        <taxon>Panagrolaimomorpha</taxon>
        <taxon>Strongyloidoidea</taxon>
        <taxon>Strongyloididae</taxon>
        <taxon>Parastrongyloides</taxon>
    </lineage>
</organism>
<keyword evidence="3" id="KW-0732">Signal</keyword>
<dbReference type="InterPro" id="IPR024079">
    <property type="entry name" value="MetalloPept_cat_dom_sf"/>
</dbReference>
<evidence type="ECO:0000313" key="6">
    <source>
        <dbReference type="WBParaSite" id="PTRK_0000778200.1"/>
    </source>
</evidence>
<dbReference type="GO" id="GO:0008270">
    <property type="term" value="F:zinc ion binding"/>
    <property type="evidence" value="ECO:0007669"/>
    <property type="project" value="UniProtKB-UniRule"/>
</dbReference>
<feature type="binding site" evidence="2">
    <location>
        <position position="138"/>
    </location>
    <ligand>
        <name>Zn(2+)</name>
        <dbReference type="ChEBI" id="CHEBI:29105"/>
        <note>catalytic</note>
    </ligand>
</feature>
<evidence type="ECO:0000256" key="2">
    <source>
        <dbReference type="PROSITE-ProRule" id="PRU01211"/>
    </source>
</evidence>
<dbReference type="InterPro" id="IPR006026">
    <property type="entry name" value="Peptidase_Metallo"/>
</dbReference>
<sequence>MKNFLIIISLLIYTTIVNGTFLAQKEIADRELDDDTLVRKKRTYWRSHMTYKWKFPIHYHVQENVGFDKNLIDAAIKVISDNTCIRFKRVDKKIMKPNPGINIVIAPLCYADIGQIDPKKPQEINCTLDCNFIGRVHHEFGHALGLVHETRRWDSYMYTIIHYEKIIPGSLGYDILSLSETLDYGIDFDFGSQLQFASNNFSIDGSDTVNVLDKSYELTIGQNDGFQFSDYKKLNYHYCSHKCSKKTKLKCYNGGYQSYKNCDECICPPHYTGKHCRQRVRSSRQCGNQVIAIKNRKQSLLISGKKHCYIYLKANTKYATRIVLKSANLESSHGQKYCKHGRGLEIKHRPDPALMGSMFCGKIDKEYVMYSTAKKMSIEYFGKRSRHYANILIYRVPKREIKRQRRYGSES</sequence>
<evidence type="ECO:0000259" key="4">
    <source>
        <dbReference type="PROSITE" id="PS51864"/>
    </source>
</evidence>
<feature type="domain" description="Peptidase M12A" evidence="4">
    <location>
        <begin position="42"/>
        <end position="240"/>
    </location>
</feature>
<dbReference type="WBParaSite" id="PTRK_0000778200.1">
    <property type="protein sequence ID" value="PTRK_0000778200.1"/>
    <property type="gene ID" value="PTRK_0000778200"/>
</dbReference>
<keyword evidence="2 3" id="KW-0645">Protease</keyword>
<comment type="caution">
    <text evidence="2">Lacks conserved residue(s) required for the propagation of feature annotation.</text>
</comment>
<proteinExistence type="predicted"/>
<dbReference type="Proteomes" id="UP000038045">
    <property type="component" value="Unplaced"/>
</dbReference>
<dbReference type="Gene3D" id="3.40.390.10">
    <property type="entry name" value="Collagenase (Catalytic Domain)"/>
    <property type="match status" value="1"/>
</dbReference>
<dbReference type="SUPFAM" id="SSF55486">
    <property type="entry name" value="Metalloproteases ('zincins'), catalytic domain"/>
    <property type="match status" value="1"/>
</dbReference>
<dbReference type="InterPro" id="IPR001506">
    <property type="entry name" value="Peptidase_M12A"/>
</dbReference>
<protein>
    <recommendedName>
        <fullName evidence="3">Metalloendopeptidase</fullName>
        <ecNumber evidence="3">3.4.24.-</ecNumber>
    </recommendedName>
</protein>